<dbReference type="HAMAP" id="MF_00564">
    <property type="entry name" value="RNase_PH"/>
    <property type="match status" value="1"/>
</dbReference>
<dbReference type="EMBL" id="QIBX01000012">
    <property type="protein sequence ID" value="RNL39454.1"/>
    <property type="molecule type" value="Genomic_DNA"/>
</dbReference>
<evidence type="ECO:0000256" key="4">
    <source>
        <dbReference type="ARBA" id="ARBA00022694"/>
    </source>
</evidence>
<keyword evidence="2 7" id="KW-0698">rRNA processing</keyword>
<feature type="domain" description="Exoribonuclease phosphorolytic" evidence="8">
    <location>
        <begin position="13"/>
        <end position="142"/>
    </location>
</feature>
<dbReference type="PROSITE" id="PS01277">
    <property type="entry name" value="RIBONUCLEASE_PH"/>
    <property type="match status" value="1"/>
</dbReference>
<reference evidence="11" key="1">
    <citation type="submission" date="2018-05" db="EMBL/GenBank/DDBJ databases">
        <title>Genome Sequencing of selected type strains of the family Eggerthellaceae.</title>
        <authorList>
            <person name="Danylec N."/>
            <person name="Stoll D.A."/>
            <person name="Doetsch A."/>
            <person name="Huch M."/>
        </authorList>
    </citation>
    <scope>NUCLEOTIDE SEQUENCE [LARGE SCALE GENOMIC DNA]</scope>
    <source>
        <strain evidence="11">DSM 24851</strain>
    </source>
</reference>
<dbReference type="GO" id="GO:0000049">
    <property type="term" value="F:tRNA binding"/>
    <property type="evidence" value="ECO:0007669"/>
    <property type="project" value="UniProtKB-UniRule"/>
</dbReference>
<dbReference type="SUPFAM" id="SSF54211">
    <property type="entry name" value="Ribosomal protein S5 domain 2-like"/>
    <property type="match status" value="1"/>
</dbReference>
<keyword evidence="3 7" id="KW-0820">tRNA-binding</keyword>
<dbReference type="Gene3D" id="3.30.230.70">
    <property type="entry name" value="GHMP Kinase, N-terminal domain"/>
    <property type="match status" value="1"/>
</dbReference>
<dbReference type="FunFam" id="3.30.230.70:FF:000003">
    <property type="entry name" value="Ribonuclease PH"/>
    <property type="match status" value="1"/>
</dbReference>
<dbReference type="InterPro" id="IPR018336">
    <property type="entry name" value="RNase_PH_CS"/>
</dbReference>
<dbReference type="InterPro" id="IPR002381">
    <property type="entry name" value="RNase_PH_bac-type"/>
</dbReference>
<dbReference type="InterPro" id="IPR036345">
    <property type="entry name" value="ExoRNase_PH_dom2_sf"/>
</dbReference>
<evidence type="ECO:0000256" key="1">
    <source>
        <dbReference type="ARBA" id="ARBA00006678"/>
    </source>
</evidence>
<evidence type="ECO:0000259" key="9">
    <source>
        <dbReference type="Pfam" id="PF03725"/>
    </source>
</evidence>
<keyword evidence="11" id="KW-1185">Reference proteome</keyword>
<protein>
    <recommendedName>
        <fullName evidence="7">Ribonuclease PH</fullName>
        <shortName evidence="7">RNase PH</shortName>
        <ecNumber evidence="7">2.7.7.56</ecNumber>
    </recommendedName>
    <alternativeName>
        <fullName evidence="7">tRNA nucleotidyltransferase</fullName>
    </alternativeName>
</protein>
<dbReference type="InterPro" id="IPR027408">
    <property type="entry name" value="PNPase/RNase_PH_dom_sf"/>
</dbReference>
<evidence type="ECO:0000256" key="5">
    <source>
        <dbReference type="ARBA" id="ARBA00022695"/>
    </source>
</evidence>
<accession>A0A3N0AY02</accession>
<dbReference type="InterPro" id="IPR001247">
    <property type="entry name" value="ExoRNase_PH_dom1"/>
</dbReference>
<dbReference type="InterPro" id="IPR015847">
    <property type="entry name" value="ExoRNase_PH_dom2"/>
</dbReference>
<dbReference type="PANTHER" id="PTHR11953">
    <property type="entry name" value="EXOSOME COMPLEX COMPONENT"/>
    <property type="match status" value="1"/>
</dbReference>
<name>A0A3N0AY02_9ACTN</name>
<sequence length="241" mass="26241">MFATRIGNRKDRELRPVTLERAVMKNAAGSCLVKCGDTHVLCSATIEERVGSWRKGSGKGWLTAEYAMLPASTAKRTPRETKGRKGRSQEIERLIGRSLRNVCDLSNMGGEVTMTIDCDVLQADGGTRTASITGAWVAAYDAFEAWKAAGKVKVNPLFGQVAAVSVGLVDGRLLLDLDYREDSSAEIDMNVVMNAKGEFVEVQGTGEQVPFSRARLNDMLDMAEEGIGRLLTLQRQVLGLE</sequence>
<dbReference type="OrthoDB" id="9802265at2"/>
<dbReference type="Proteomes" id="UP000269591">
    <property type="component" value="Unassembled WGS sequence"/>
</dbReference>
<feature type="binding site" evidence="7">
    <location>
        <position position="87"/>
    </location>
    <ligand>
        <name>phosphate</name>
        <dbReference type="ChEBI" id="CHEBI:43474"/>
        <note>substrate</note>
    </ligand>
</feature>
<dbReference type="GO" id="GO:0031125">
    <property type="term" value="P:rRNA 3'-end processing"/>
    <property type="evidence" value="ECO:0007669"/>
    <property type="project" value="UniProtKB-ARBA"/>
</dbReference>
<dbReference type="PANTHER" id="PTHR11953:SF0">
    <property type="entry name" value="EXOSOME COMPLEX COMPONENT RRP41"/>
    <property type="match status" value="1"/>
</dbReference>
<dbReference type="GO" id="GO:0008033">
    <property type="term" value="P:tRNA processing"/>
    <property type="evidence" value="ECO:0007669"/>
    <property type="project" value="UniProtKB-UniRule"/>
</dbReference>
<evidence type="ECO:0000256" key="3">
    <source>
        <dbReference type="ARBA" id="ARBA00022555"/>
    </source>
</evidence>
<feature type="binding site" evidence="7">
    <location>
        <begin position="126"/>
        <end position="128"/>
    </location>
    <ligand>
        <name>phosphate</name>
        <dbReference type="ChEBI" id="CHEBI:43474"/>
        <note>substrate</note>
    </ligand>
</feature>
<evidence type="ECO:0000256" key="6">
    <source>
        <dbReference type="ARBA" id="ARBA00022884"/>
    </source>
</evidence>
<comment type="similarity">
    <text evidence="1 7">Belongs to the RNase PH family.</text>
</comment>
<keyword evidence="5 7" id="KW-0548">Nucleotidyltransferase</keyword>
<dbReference type="AlphaFoldDB" id="A0A3N0AY02"/>
<dbReference type="GO" id="GO:0000175">
    <property type="term" value="F:3'-5'-RNA exonuclease activity"/>
    <property type="evidence" value="ECO:0007669"/>
    <property type="project" value="UniProtKB-UniRule"/>
</dbReference>
<evidence type="ECO:0000259" key="8">
    <source>
        <dbReference type="Pfam" id="PF01138"/>
    </source>
</evidence>
<dbReference type="SUPFAM" id="SSF55666">
    <property type="entry name" value="Ribonuclease PH domain 2-like"/>
    <property type="match status" value="1"/>
</dbReference>
<dbReference type="GO" id="GO:0009022">
    <property type="term" value="F:tRNA nucleotidyltransferase activity"/>
    <property type="evidence" value="ECO:0007669"/>
    <property type="project" value="UniProtKB-UniRule"/>
</dbReference>
<dbReference type="RefSeq" id="WP_123209115.1">
    <property type="nucleotide sequence ID" value="NZ_JBHTHO010000007.1"/>
</dbReference>
<comment type="function">
    <text evidence="7">Phosphorolytic 3'-5' exoribonuclease that plays an important role in tRNA 3'-end maturation. Removes nucleotide residues following the 3'-CCA terminus of tRNAs; can also add nucleotides to the ends of RNA molecules by using nucleoside diphosphates as substrates, but this may not be physiologically important. Probably plays a role in initiation of 16S rRNA degradation (leading to ribosome degradation) during starvation.</text>
</comment>
<dbReference type="EC" id="2.7.7.56" evidence="7"/>
<dbReference type="InterPro" id="IPR050080">
    <property type="entry name" value="RNase_PH"/>
</dbReference>
<keyword evidence="4 7" id="KW-0819">tRNA processing</keyword>
<organism evidence="10 11">
    <name type="scientific">Slackia equolifaciens</name>
    <dbReference type="NCBI Taxonomy" id="498718"/>
    <lineage>
        <taxon>Bacteria</taxon>
        <taxon>Bacillati</taxon>
        <taxon>Actinomycetota</taxon>
        <taxon>Coriobacteriia</taxon>
        <taxon>Eggerthellales</taxon>
        <taxon>Eggerthellaceae</taxon>
        <taxon>Slackia</taxon>
    </lineage>
</organism>
<comment type="subunit">
    <text evidence="7">Homohexameric ring arranged as a trimer of dimers.</text>
</comment>
<dbReference type="InterPro" id="IPR020568">
    <property type="entry name" value="Ribosomal_Su5_D2-typ_SF"/>
</dbReference>
<dbReference type="NCBIfam" id="TIGR01966">
    <property type="entry name" value="RNasePH"/>
    <property type="match status" value="1"/>
</dbReference>
<comment type="caution">
    <text evidence="10">The sequence shown here is derived from an EMBL/GenBank/DDBJ whole genome shotgun (WGS) entry which is preliminary data.</text>
</comment>
<feature type="domain" description="Exoribonuclease phosphorolytic" evidence="9">
    <location>
        <begin position="160"/>
        <end position="226"/>
    </location>
</feature>
<keyword evidence="6" id="KW-0694">RNA-binding</keyword>
<comment type="catalytic activity">
    <reaction evidence="7">
        <text>tRNA(n+1) + phosphate = tRNA(n) + a ribonucleoside 5'-diphosphate</text>
        <dbReference type="Rhea" id="RHEA:10628"/>
        <dbReference type="Rhea" id="RHEA-COMP:17343"/>
        <dbReference type="Rhea" id="RHEA-COMP:17344"/>
        <dbReference type="ChEBI" id="CHEBI:43474"/>
        <dbReference type="ChEBI" id="CHEBI:57930"/>
        <dbReference type="ChEBI" id="CHEBI:173114"/>
        <dbReference type="EC" id="2.7.7.56"/>
    </reaction>
</comment>
<dbReference type="Pfam" id="PF03725">
    <property type="entry name" value="RNase_PH_C"/>
    <property type="match status" value="1"/>
</dbReference>
<evidence type="ECO:0000256" key="7">
    <source>
        <dbReference type="HAMAP-Rule" id="MF_00564"/>
    </source>
</evidence>
<evidence type="ECO:0000256" key="2">
    <source>
        <dbReference type="ARBA" id="ARBA00022552"/>
    </source>
</evidence>
<evidence type="ECO:0000313" key="11">
    <source>
        <dbReference type="Proteomes" id="UP000269591"/>
    </source>
</evidence>
<dbReference type="Pfam" id="PF01138">
    <property type="entry name" value="RNase_PH"/>
    <property type="match status" value="1"/>
</dbReference>
<proteinExistence type="inferred from homology"/>
<dbReference type="GO" id="GO:0016075">
    <property type="term" value="P:rRNA catabolic process"/>
    <property type="evidence" value="ECO:0007669"/>
    <property type="project" value="UniProtKB-UniRule"/>
</dbReference>
<evidence type="ECO:0000313" key="10">
    <source>
        <dbReference type="EMBL" id="RNL39454.1"/>
    </source>
</evidence>
<gene>
    <name evidence="7" type="primary">rph</name>
    <name evidence="10" type="ORF">DMP06_07485</name>
</gene>
<keyword evidence="7" id="KW-0808">Transferase</keyword>